<dbReference type="Pfam" id="PF13495">
    <property type="entry name" value="Phage_int_SAM_4"/>
    <property type="match status" value="1"/>
</dbReference>
<dbReference type="InterPro" id="IPR002104">
    <property type="entry name" value="Integrase_catalytic"/>
</dbReference>
<dbReference type="InterPro" id="IPR011010">
    <property type="entry name" value="DNA_brk_join_enz"/>
</dbReference>
<reference evidence="6" key="1">
    <citation type="submission" date="2022-10" db="EMBL/GenBank/DDBJ databases">
        <authorList>
            <person name="Yu W.X."/>
        </authorList>
    </citation>
    <scope>NUCLEOTIDE SEQUENCE</scope>
    <source>
        <strain evidence="6">AAT</strain>
    </source>
</reference>
<dbReference type="GO" id="GO:0015074">
    <property type="term" value="P:DNA integration"/>
    <property type="evidence" value="ECO:0007669"/>
    <property type="project" value="UniProtKB-KW"/>
</dbReference>
<gene>
    <name evidence="6" type="ORF">OM075_24480</name>
</gene>
<dbReference type="InterPro" id="IPR004107">
    <property type="entry name" value="Integrase_SAM-like_N"/>
</dbReference>
<comment type="caution">
    <text evidence="6">The sequence shown here is derived from an EMBL/GenBank/DDBJ whole genome shotgun (WGS) entry which is preliminary data.</text>
</comment>
<dbReference type="PANTHER" id="PTHR30349">
    <property type="entry name" value="PHAGE INTEGRASE-RELATED"/>
    <property type="match status" value="1"/>
</dbReference>
<evidence type="ECO:0000313" key="6">
    <source>
        <dbReference type="EMBL" id="MCW3789639.1"/>
    </source>
</evidence>
<dbReference type="GO" id="GO:0003677">
    <property type="term" value="F:DNA binding"/>
    <property type="evidence" value="ECO:0007669"/>
    <property type="project" value="UniProtKB-KW"/>
</dbReference>
<name>A0AAE3MA55_9BACT</name>
<feature type="domain" description="Tyr recombinase" evidence="5">
    <location>
        <begin position="300"/>
        <end position="472"/>
    </location>
</feature>
<evidence type="ECO:0000256" key="1">
    <source>
        <dbReference type="ARBA" id="ARBA00008857"/>
    </source>
</evidence>
<keyword evidence="2" id="KW-0229">DNA integration</keyword>
<evidence type="ECO:0000259" key="5">
    <source>
        <dbReference type="PROSITE" id="PS51898"/>
    </source>
</evidence>
<sequence length="479" mass="55762">MQKPVIYLNKQTEADEDLCVLYFKSNNDILNRIRQNDWITWNPKLHKYVVISTPQTIGLLSDVLEDIAIINTKYYQAQLKNNTDEVVIGDATYFTGILELQDKLGNVMLVPFKEGDRRCIIIKYKYSKAINQILVNDVNCKWDAELKDFVLRPRISEVTDFIEKHNSKIKIQLHNELIIRDCKILQLLLEQAYKRNVNFKSVPKDFLKYMILKGYSVNTIRTYYYFVLRLLNCYRENSIEQINMFSASKVNEYHQMMLGEKSYSFQTLNQSVNAIKLYYQGYLKREIELEDIIRPKVGRQLPKVWNKDEINKILNTVVNIKHKTLLSLIYGSGLRIGEALNLKLNDIDSKRMQIRVLGGKGNKDRYTILAKSLLKLLREYYREFKPKEYLFEGHYGGKYSATSAGKILSKAIEKSGVPKRGGLHSLRHSFATHLLESGTDLRYIQELLGHNSSKTTEIYTHVSNKYLQQIKSPLDDLGV</sequence>
<dbReference type="AlphaFoldDB" id="A0AAE3MA55"/>
<dbReference type="Pfam" id="PF00589">
    <property type="entry name" value="Phage_integrase"/>
    <property type="match status" value="1"/>
</dbReference>
<dbReference type="InterPro" id="IPR013762">
    <property type="entry name" value="Integrase-like_cat_sf"/>
</dbReference>
<evidence type="ECO:0000256" key="4">
    <source>
        <dbReference type="ARBA" id="ARBA00023172"/>
    </source>
</evidence>
<dbReference type="EMBL" id="JAPDPJ010000147">
    <property type="protein sequence ID" value="MCW3789639.1"/>
    <property type="molecule type" value="Genomic_DNA"/>
</dbReference>
<dbReference type="InterPro" id="IPR010998">
    <property type="entry name" value="Integrase_recombinase_N"/>
</dbReference>
<evidence type="ECO:0000256" key="3">
    <source>
        <dbReference type="ARBA" id="ARBA00023125"/>
    </source>
</evidence>
<dbReference type="Gene3D" id="1.10.443.10">
    <property type="entry name" value="Intergrase catalytic core"/>
    <property type="match status" value="1"/>
</dbReference>
<accession>A0AAE3MA55</accession>
<dbReference type="RefSeq" id="WP_301193187.1">
    <property type="nucleotide sequence ID" value="NZ_JAPDPJ010000147.1"/>
</dbReference>
<protein>
    <submittedName>
        <fullName evidence="6">Site-specific integrase</fullName>
    </submittedName>
</protein>
<keyword evidence="3" id="KW-0238">DNA-binding</keyword>
<evidence type="ECO:0000256" key="2">
    <source>
        <dbReference type="ARBA" id="ARBA00022908"/>
    </source>
</evidence>
<dbReference type="Gene3D" id="1.10.150.130">
    <property type="match status" value="1"/>
</dbReference>
<dbReference type="SUPFAM" id="SSF56349">
    <property type="entry name" value="DNA breaking-rejoining enzymes"/>
    <property type="match status" value="1"/>
</dbReference>
<dbReference type="Proteomes" id="UP001209229">
    <property type="component" value="Unassembled WGS sequence"/>
</dbReference>
<organism evidence="6 7">
    <name type="scientific">Plebeiibacterium sediminum</name>
    <dbReference type="NCBI Taxonomy" id="2992112"/>
    <lineage>
        <taxon>Bacteria</taxon>
        <taxon>Pseudomonadati</taxon>
        <taxon>Bacteroidota</taxon>
        <taxon>Bacteroidia</taxon>
        <taxon>Marinilabiliales</taxon>
        <taxon>Marinilabiliaceae</taxon>
        <taxon>Plebeiibacterium</taxon>
    </lineage>
</organism>
<evidence type="ECO:0000313" key="7">
    <source>
        <dbReference type="Proteomes" id="UP001209229"/>
    </source>
</evidence>
<dbReference type="InterPro" id="IPR050090">
    <property type="entry name" value="Tyrosine_recombinase_XerCD"/>
</dbReference>
<keyword evidence="4" id="KW-0233">DNA recombination</keyword>
<dbReference type="PROSITE" id="PS51898">
    <property type="entry name" value="TYR_RECOMBINASE"/>
    <property type="match status" value="1"/>
</dbReference>
<dbReference type="PANTHER" id="PTHR30349:SF41">
    <property type="entry name" value="INTEGRASE_RECOMBINASE PROTEIN MJ0367-RELATED"/>
    <property type="match status" value="1"/>
</dbReference>
<comment type="similarity">
    <text evidence="1">Belongs to the 'phage' integrase family.</text>
</comment>
<proteinExistence type="inferred from homology"/>
<keyword evidence="7" id="KW-1185">Reference proteome</keyword>
<dbReference type="GO" id="GO:0006310">
    <property type="term" value="P:DNA recombination"/>
    <property type="evidence" value="ECO:0007669"/>
    <property type="project" value="UniProtKB-KW"/>
</dbReference>